<reference evidence="9 10" key="1">
    <citation type="submission" date="2016-10" db="EMBL/GenBank/DDBJ databases">
        <authorList>
            <person name="de Groot N.N."/>
        </authorList>
    </citation>
    <scope>NUCLEOTIDE SEQUENCE [LARGE SCALE GENOMIC DNA]</scope>
    <source>
        <strain evidence="9 10">CGMCC 1.6291</strain>
    </source>
</reference>
<comment type="subcellular location">
    <subcellularLocation>
        <location evidence="1">Membrane</location>
        <topology evidence="1">Single-pass membrane protein</topology>
    </subcellularLocation>
</comment>
<keyword evidence="9" id="KW-0645">Protease</keyword>
<dbReference type="InterPro" id="IPR020980">
    <property type="entry name" value="Membrane_HflK_N"/>
</dbReference>
<evidence type="ECO:0000256" key="4">
    <source>
        <dbReference type="ARBA" id="ARBA00022989"/>
    </source>
</evidence>
<keyword evidence="4 6" id="KW-1133">Transmembrane helix</keyword>
<feature type="compositionally biased region" description="Basic and acidic residues" evidence="7">
    <location>
        <begin position="402"/>
        <end position="412"/>
    </location>
</feature>
<dbReference type="GO" id="GO:0008233">
    <property type="term" value="F:peptidase activity"/>
    <property type="evidence" value="ECO:0007669"/>
    <property type="project" value="UniProtKB-KW"/>
</dbReference>
<dbReference type="CDD" id="cd03404">
    <property type="entry name" value="SPFH_HflK"/>
    <property type="match status" value="1"/>
</dbReference>
<keyword evidence="10" id="KW-1185">Reference proteome</keyword>
<comment type="subunit">
    <text evidence="6">HflC and HflK may interact to form a multimeric complex.</text>
</comment>
<dbReference type="InterPro" id="IPR036013">
    <property type="entry name" value="Band_7/SPFH_dom_sf"/>
</dbReference>
<dbReference type="EMBL" id="FOEG01000001">
    <property type="protein sequence ID" value="SEO59551.1"/>
    <property type="molecule type" value="Genomic_DNA"/>
</dbReference>
<dbReference type="InterPro" id="IPR001107">
    <property type="entry name" value="Band_7"/>
</dbReference>
<keyword evidence="9" id="KW-0378">Hydrolase</keyword>
<evidence type="ECO:0000256" key="2">
    <source>
        <dbReference type="ARBA" id="ARBA00006971"/>
    </source>
</evidence>
<dbReference type="STRING" id="406100.SAMN04488052_101892"/>
<dbReference type="NCBIfam" id="TIGR01933">
    <property type="entry name" value="hflK"/>
    <property type="match status" value="1"/>
</dbReference>
<dbReference type="SMART" id="SM00244">
    <property type="entry name" value="PHB"/>
    <property type="match status" value="1"/>
</dbReference>
<evidence type="ECO:0000259" key="8">
    <source>
        <dbReference type="SMART" id="SM00244"/>
    </source>
</evidence>
<sequence>MSWNEPGRGNRDPWGGSGNQGPPDLDEVIKNVKGKFGGLFGGKGGSGGNGDSQGNSGDGSGPPGVSGTAIGAIIGVAVLVWLASGIYIVDEGWRGIEKRFGAYHQTTMPGPHWRPPRPIGTVERVNVEEVRVSEVGYQTGGGDRRRHVPREALMLTQDENIVDVQLAVQYQVEDPAKYVFNFRDPDQSLKDVTESALRETVGKRRMDFVLTEGRTEVAQETRRLLSEAMETYGTGLRVVSVDMQDVQPPEEVQSAFEDAIMAREDEQRKINQANAYRNEVIPRAQGEAARVREEAQGYREQVVAEAEGESARFLAVLREYEQAPEVTRTRLYLNTVSDIYSRSQKVYMTGDAADSLLYLPLDRMGDRQSRNHAERDTGPLDPDILDRRLTTQDRQQPSGSRSRGDLRSREAY</sequence>
<evidence type="ECO:0000256" key="1">
    <source>
        <dbReference type="ARBA" id="ARBA00004167"/>
    </source>
</evidence>
<dbReference type="AlphaFoldDB" id="A0A1H8QZT4"/>
<keyword evidence="5 6" id="KW-0472">Membrane</keyword>
<organism evidence="9 10">
    <name type="scientific">Aquisalimonas asiatica</name>
    <dbReference type="NCBI Taxonomy" id="406100"/>
    <lineage>
        <taxon>Bacteria</taxon>
        <taxon>Pseudomonadati</taxon>
        <taxon>Pseudomonadota</taxon>
        <taxon>Gammaproteobacteria</taxon>
        <taxon>Chromatiales</taxon>
        <taxon>Ectothiorhodospiraceae</taxon>
        <taxon>Aquisalimonas</taxon>
    </lineage>
</organism>
<proteinExistence type="inferred from homology"/>
<evidence type="ECO:0000256" key="3">
    <source>
        <dbReference type="ARBA" id="ARBA00022692"/>
    </source>
</evidence>
<dbReference type="InterPro" id="IPR010201">
    <property type="entry name" value="HflK"/>
</dbReference>
<dbReference type="GO" id="GO:0006508">
    <property type="term" value="P:proteolysis"/>
    <property type="evidence" value="ECO:0007669"/>
    <property type="project" value="UniProtKB-KW"/>
</dbReference>
<protein>
    <recommendedName>
        <fullName evidence="6">Protein HflK</fullName>
    </recommendedName>
</protein>
<dbReference type="PANTHER" id="PTHR43327">
    <property type="entry name" value="STOMATIN-LIKE PROTEIN 2, MITOCHONDRIAL"/>
    <property type="match status" value="1"/>
</dbReference>
<dbReference type="Pfam" id="PF01145">
    <property type="entry name" value="Band_7"/>
    <property type="match status" value="1"/>
</dbReference>
<dbReference type="SUPFAM" id="SSF117892">
    <property type="entry name" value="Band 7/SPFH domain"/>
    <property type="match status" value="1"/>
</dbReference>
<feature type="region of interest" description="Disordered" evidence="7">
    <location>
        <begin position="368"/>
        <end position="412"/>
    </location>
</feature>
<keyword evidence="3 6" id="KW-0812">Transmembrane</keyword>
<accession>A0A1H8QZT4</accession>
<dbReference type="GO" id="GO:0016020">
    <property type="term" value="C:membrane"/>
    <property type="evidence" value="ECO:0007669"/>
    <property type="project" value="UniProtKB-SubCell"/>
</dbReference>
<feature type="compositionally biased region" description="Gly residues" evidence="7">
    <location>
        <begin position="35"/>
        <end position="63"/>
    </location>
</feature>
<dbReference type="PANTHER" id="PTHR43327:SF2">
    <property type="entry name" value="MODULATOR OF FTSH PROTEASE HFLK"/>
    <property type="match status" value="1"/>
</dbReference>
<dbReference type="InterPro" id="IPR050710">
    <property type="entry name" value="Band7/mec-2_domain"/>
</dbReference>
<feature type="domain" description="Band 7" evidence="8">
    <location>
        <begin position="84"/>
        <end position="260"/>
    </location>
</feature>
<evidence type="ECO:0000256" key="5">
    <source>
        <dbReference type="ARBA" id="ARBA00023136"/>
    </source>
</evidence>
<comment type="similarity">
    <text evidence="2 6">Belongs to the band 7/mec-2 family. HflK subfamily.</text>
</comment>
<dbReference type="RefSeq" id="WP_091640224.1">
    <property type="nucleotide sequence ID" value="NZ_FOEG01000001.1"/>
</dbReference>
<evidence type="ECO:0000313" key="9">
    <source>
        <dbReference type="EMBL" id="SEO59551.1"/>
    </source>
</evidence>
<feature type="transmembrane region" description="Helical" evidence="6">
    <location>
        <begin position="69"/>
        <end position="89"/>
    </location>
</feature>
<evidence type="ECO:0000256" key="7">
    <source>
        <dbReference type="SAM" id="MobiDB-lite"/>
    </source>
</evidence>
<gene>
    <name evidence="9" type="ORF">SAMN04488052_101892</name>
</gene>
<name>A0A1H8QZT4_9GAMM</name>
<feature type="compositionally biased region" description="Basic and acidic residues" evidence="7">
    <location>
        <begin position="368"/>
        <end position="391"/>
    </location>
</feature>
<dbReference type="OrthoDB" id="9779595at2"/>
<comment type="function">
    <text evidence="6">HflC and HflK could encode or regulate a protease.</text>
</comment>
<feature type="region of interest" description="Disordered" evidence="7">
    <location>
        <begin position="1"/>
        <end position="63"/>
    </location>
</feature>
<dbReference type="Pfam" id="PF12221">
    <property type="entry name" value="HflK_N"/>
    <property type="match status" value="1"/>
</dbReference>
<evidence type="ECO:0000313" key="10">
    <source>
        <dbReference type="Proteomes" id="UP000199657"/>
    </source>
</evidence>
<dbReference type="Proteomes" id="UP000199657">
    <property type="component" value="Unassembled WGS sequence"/>
</dbReference>
<evidence type="ECO:0000256" key="6">
    <source>
        <dbReference type="RuleBase" id="RU364113"/>
    </source>
</evidence>
<dbReference type="Gene3D" id="3.30.479.30">
    <property type="entry name" value="Band 7 domain"/>
    <property type="match status" value="1"/>
</dbReference>